<dbReference type="PROSITE" id="PS51658">
    <property type="entry name" value="BFN"/>
    <property type="match status" value="1"/>
</dbReference>
<dbReference type="Gene3D" id="3.10.690.10">
    <property type="entry name" value="Bifunctional nuclease domain"/>
    <property type="match status" value="1"/>
</dbReference>
<dbReference type="InterPro" id="IPR036104">
    <property type="entry name" value="BFN_sf"/>
</dbReference>
<dbReference type="InterPro" id="IPR003729">
    <property type="entry name" value="Bi_nuclease_dom"/>
</dbReference>
<gene>
    <name evidence="2" type="ORF">AMOR_54720</name>
</gene>
<evidence type="ECO:0000313" key="3">
    <source>
        <dbReference type="Proteomes" id="UP001162891"/>
    </source>
</evidence>
<dbReference type="RefSeq" id="WP_248356488.1">
    <property type="nucleotide sequence ID" value="NZ_AP025591.1"/>
</dbReference>
<sequence length="182" mass="18760">MTRVPASGTLALPLAVAASVLVLVVGAAQASPPRPARVELEVAGLLPMAEGTSSILVLREKGAKTIVPVLVSGAAARDLSRTIAEHKRHGVLADAIEKLGGRVREVEIAEAEETPDGALIRLAQGGRQLEVAARPSESVALAVAAGVPIVTTRKVMEQSGLSPDDLVKARDRIADGSHGLRL</sequence>
<accession>A0ABN6MZV8</accession>
<proteinExistence type="predicted"/>
<dbReference type="Proteomes" id="UP001162891">
    <property type="component" value="Chromosome"/>
</dbReference>
<name>A0ABN6MZV8_9BACT</name>
<evidence type="ECO:0000259" key="1">
    <source>
        <dbReference type="PROSITE" id="PS51658"/>
    </source>
</evidence>
<dbReference type="EMBL" id="AP025591">
    <property type="protein sequence ID" value="BDG06476.1"/>
    <property type="molecule type" value="Genomic_DNA"/>
</dbReference>
<evidence type="ECO:0000313" key="2">
    <source>
        <dbReference type="EMBL" id="BDG06476.1"/>
    </source>
</evidence>
<keyword evidence="3" id="KW-1185">Reference proteome</keyword>
<organism evidence="2 3">
    <name type="scientific">Anaeromyxobacter oryzae</name>
    <dbReference type="NCBI Taxonomy" id="2918170"/>
    <lineage>
        <taxon>Bacteria</taxon>
        <taxon>Pseudomonadati</taxon>
        <taxon>Myxococcota</taxon>
        <taxon>Myxococcia</taxon>
        <taxon>Myxococcales</taxon>
        <taxon>Cystobacterineae</taxon>
        <taxon>Anaeromyxobacteraceae</taxon>
        <taxon>Anaeromyxobacter</taxon>
    </lineage>
</organism>
<reference evidence="3" key="1">
    <citation type="journal article" date="2022" name="Int. J. Syst. Evol. Microbiol.">
        <title>Anaeromyxobacter oryzae sp. nov., Anaeromyxobacter diazotrophicus sp. nov. and Anaeromyxobacter paludicola sp. nov., isolated from paddy soils.</title>
        <authorList>
            <person name="Itoh H."/>
            <person name="Xu Z."/>
            <person name="Mise K."/>
            <person name="Masuda Y."/>
            <person name="Ushijima N."/>
            <person name="Hayakawa C."/>
            <person name="Shiratori Y."/>
            <person name="Senoo K."/>
        </authorList>
    </citation>
    <scope>NUCLEOTIDE SEQUENCE [LARGE SCALE GENOMIC DNA]</scope>
    <source>
        <strain evidence="3">Red232</strain>
    </source>
</reference>
<protein>
    <recommendedName>
        <fullName evidence="1">BFN domain-containing protein</fullName>
    </recommendedName>
</protein>
<feature type="domain" description="BFN" evidence="1">
    <location>
        <begin position="37"/>
        <end position="163"/>
    </location>
</feature>
<dbReference type="Pfam" id="PF02577">
    <property type="entry name" value="BFN_dom"/>
    <property type="match status" value="1"/>
</dbReference>
<dbReference type="SUPFAM" id="SSF103256">
    <property type="entry name" value="Hypothetical protein TM0160"/>
    <property type="match status" value="1"/>
</dbReference>